<keyword evidence="2" id="KW-1185">Reference proteome</keyword>
<organism evidence="1 2">
    <name type="scientific">Caerostris extrusa</name>
    <name type="common">Bark spider</name>
    <name type="synonym">Caerostris bankana</name>
    <dbReference type="NCBI Taxonomy" id="172846"/>
    <lineage>
        <taxon>Eukaryota</taxon>
        <taxon>Metazoa</taxon>
        <taxon>Ecdysozoa</taxon>
        <taxon>Arthropoda</taxon>
        <taxon>Chelicerata</taxon>
        <taxon>Arachnida</taxon>
        <taxon>Araneae</taxon>
        <taxon>Araneomorphae</taxon>
        <taxon>Entelegynae</taxon>
        <taxon>Araneoidea</taxon>
        <taxon>Araneidae</taxon>
        <taxon>Caerostris</taxon>
    </lineage>
</organism>
<accession>A0AAV4S5K5</accession>
<sequence>MLTAEYHYAIDETPMRVRFDSKSSAEIDNSSEEEYGSEIFTIDKPEMSREVCLDSLIEDLKNLYIKKNYCDVVLRADGLSLPAHKKNIVLQISHFQSSVQRQFGPKPDDLQWDEAIQLLHAAKKHQVPSLEVECCTFMKSHLSISNVCEAFDEPFKCQNTEL</sequence>
<comment type="caution">
    <text evidence="1">The sequence shown here is derived from an EMBL/GenBank/DDBJ whole genome shotgun (WGS) entry which is preliminary data.</text>
</comment>
<dbReference type="SUPFAM" id="SSF54695">
    <property type="entry name" value="POZ domain"/>
    <property type="match status" value="1"/>
</dbReference>
<evidence type="ECO:0000313" key="1">
    <source>
        <dbReference type="EMBL" id="GIY29284.1"/>
    </source>
</evidence>
<dbReference type="Proteomes" id="UP001054945">
    <property type="component" value="Unassembled WGS sequence"/>
</dbReference>
<evidence type="ECO:0000313" key="2">
    <source>
        <dbReference type="Proteomes" id="UP001054945"/>
    </source>
</evidence>
<dbReference type="InterPro" id="IPR011333">
    <property type="entry name" value="SKP1/BTB/POZ_sf"/>
</dbReference>
<proteinExistence type="predicted"/>
<reference evidence="1 2" key="1">
    <citation type="submission" date="2021-06" db="EMBL/GenBank/DDBJ databases">
        <title>Caerostris extrusa draft genome.</title>
        <authorList>
            <person name="Kono N."/>
            <person name="Arakawa K."/>
        </authorList>
    </citation>
    <scope>NUCLEOTIDE SEQUENCE [LARGE SCALE GENOMIC DNA]</scope>
</reference>
<protein>
    <recommendedName>
        <fullName evidence="3">BTB domain-containing protein</fullName>
    </recommendedName>
</protein>
<evidence type="ECO:0008006" key="3">
    <source>
        <dbReference type="Google" id="ProtNLM"/>
    </source>
</evidence>
<dbReference type="Gene3D" id="3.30.710.10">
    <property type="entry name" value="Potassium Channel Kv1.1, Chain A"/>
    <property type="match status" value="1"/>
</dbReference>
<name>A0AAV4S5K5_CAEEX</name>
<dbReference type="AlphaFoldDB" id="A0AAV4S5K5"/>
<gene>
    <name evidence="1" type="ORF">CEXT_600221</name>
</gene>
<dbReference type="EMBL" id="BPLR01009047">
    <property type="protein sequence ID" value="GIY29284.1"/>
    <property type="molecule type" value="Genomic_DNA"/>
</dbReference>